<organism evidence="1">
    <name type="scientific">Microvirga ossetica</name>
    <dbReference type="NCBI Taxonomy" id="1882682"/>
    <lineage>
        <taxon>Bacteria</taxon>
        <taxon>Pseudomonadati</taxon>
        <taxon>Pseudomonadota</taxon>
        <taxon>Alphaproteobacteria</taxon>
        <taxon>Hyphomicrobiales</taxon>
        <taxon>Methylobacteriaceae</taxon>
        <taxon>Microvirga</taxon>
    </lineage>
</organism>
<dbReference type="AlphaFoldDB" id="A0A1B2EBY9"/>
<dbReference type="EMBL" id="CP016616">
    <property type="protein sequence ID" value="ANY77469.1"/>
    <property type="molecule type" value="Genomic_DNA"/>
</dbReference>
<dbReference type="SUPFAM" id="SSF52172">
    <property type="entry name" value="CheY-like"/>
    <property type="match status" value="1"/>
</dbReference>
<protein>
    <recommendedName>
        <fullName evidence="2">Response regulatory domain-containing protein</fullName>
    </recommendedName>
</protein>
<dbReference type="OrthoDB" id="582170at2"/>
<accession>A0A1B2EBY9</accession>
<dbReference type="KEGG" id="moc:BB934_03895"/>
<evidence type="ECO:0008006" key="2">
    <source>
        <dbReference type="Google" id="ProtNLM"/>
    </source>
</evidence>
<dbReference type="Gene3D" id="3.40.50.2300">
    <property type="match status" value="1"/>
</dbReference>
<dbReference type="RefSeq" id="WP_099508457.1">
    <property type="nucleotide sequence ID" value="NZ_CP016616.1"/>
</dbReference>
<gene>
    <name evidence="1" type="ORF">BB934_03895</name>
</gene>
<sequence length="121" mass="13521">MNELYGRIILVAEKEYFITDDLTQALEKAGADVLGPVGTLDGALSLLEVMDRVDGAVLDINLRDEAVYRVIDVLEARGIPYVFATSDGETAIPDKYKHVPRWMKPFHLEDLAKGFGDLLRR</sequence>
<proteinExistence type="predicted"/>
<dbReference type="InterPro" id="IPR011006">
    <property type="entry name" value="CheY-like_superfamily"/>
</dbReference>
<reference evidence="1" key="1">
    <citation type="submission" date="2016-07" db="EMBL/GenBank/DDBJ databases">
        <title>Microvirga ossetica sp. nov. a new species of rhizobia isolated from root nodules of the legume species Vicia alpestris Steven originated from North Ossetia region in the Caucasus.</title>
        <authorList>
            <person name="Safronova V.I."/>
            <person name="Kuznetsova I.G."/>
            <person name="Sazanova A.L."/>
            <person name="Belimov A."/>
            <person name="Andronov E."/>
            <person name="Osledkin Y.S."/>
            <person name="Onishchuk O.P."/>
            <person name="Kurchak O.N."/>
            <person name="Shaposhnikov A.I."/>
            <person name="Willems A."/>
            <person name="Tikhonovich I.A."/>
        </authorList>
    </citation>
    <scope>NUCLEOTIDE SEQUENCE [LARGE SCALE GENOMIC DNA]</scope>
    <source>
        <strain evidence="1">V5/3M</strain>
    </source>
</reference>
<evidence type="ECO:0000313" key="1">
    <source>
        <dbReference type="EMBL" id="ANY77469.1"/>
    </source>
</evidence>
<name>A0A1B2EBY9_9HYPH</name>